<feature type="domain" description="Flagellar assembly protein FliH/Type III secretion system HrpE" evidence="9">
    <location>
        <begin position="114"/>
        <end position="237"/>
    </location>
</feature>
<keyword evidence="5" id="KW-0653">Protein transport</keyword>
<accession>A0A4Z0GTG3</accession>
<feature type="coiled-coil region" evidence="8">
    <location>
        <begin position="33"/>
        <end position="134"/>
    </location>
</feature>
<protein>
    <recommendedName>
        <fullName evidence="7">Flagellar assembly protein FliH</fullName>
    </recommendedName>
</protein>
<dbReference type="Pfam" id="PF02108">
    <property type="entry name" value="FliH"/>
    <property type="match status" value="1"/>
</dbReference>
<keyword evidence="10" id="KW-0966">Cell projection</keyword>
<dbReference type="GO" id="GO:0044781">
    <property type="term" value="P:bacterial-type flagellum organization"/>
    <property type="evidence" value="ECO:0007669"/>
    <property type="project" value="UniProtKB-KW"/>
</dbReference>
<dbReference type="InterPro" id="IPR022524">
    <property type="entry name" value="FliH_Bacilli"/>
</dbReference>
<keyword evidence="6" id="KW-1006">Bacterial flagellum protein export</keyword>
<evidence type="ECO:0000256" key="8">
    <source>
        <dbReference type="SAM" id="Coils"/>
    </source>
</evidence>
<name>A0A4Z0GTG3_9BACL</name>
<dbReference type="PANTHER" id="PTHR34982:SF1">
    <property type="entry name" value="FLAGELLAR ASSEMBLY PROTEIN FLIH"/>
    <property type="match status" value="1"/>
</dbReference>
<evidence type="ECO:0000313" key="10">
    <source>
        <dbReference type="EMBL" id="TGB00280.1"/>
    </source>
</evidence>
<dbReference type="InterPro" id="IPR051472">
    <property type="entry name" value="T3SS_Stator/FliH"/>
</dbReference>
<dbReference type="OrthoDB" id="19020at2"/>
<dbReference type="NCBIfam" id="TIGR03825">
    <property type="entry name" value="FliH_bacil"/>
    <property type="match status" value="1"/>
</dbReference>
<evidence type="ECO:0000256" key="5">
    <source>
        <dbReference type="ARBA" id="ARBA00022927"/>
    </source>
</evidence>
<evidence type="ECO:0000256" key="4">
    <source>
        <dbReference type="ARBA" id="ARBA00022795"/>
    </source>
</evidence>
<reference evidence="10 11" key="1">
    <citation type="journal article" date="2015" name="Int. J. Syst. Evol. Microbiol.">
        <title>Sporolactobacillus shoreae sp. nov. and Sporolactobacillus spathodeae sp. nov., two spore-forming lactic acid bacteria isolated from tree barks in Thailand.</title>
        <authorList>
            <person name="Thamacharoensuk T."/>
            <person name="Kitahara M."/>
            <person name="Ohkuma M."/>
            <person name="Thongchul N."/>
            <person name="Tanasupawat S."/>
        </authorList>
    </citation>
    <scope>NUCLEOTIDE SEQUENCE [LARGE SCALE GENOMIC DNA]</scope>
    <source>
        <strain evidence="10 11">BK92</strain>
    </source>
</reference>
<comment type="similarity">
    <text evidence="2">Belongs to the FliH family.</text>
</comment>
<dbReference type="AlphaFoldDB" id="A0A4Z0GTG3"/>
<evidence type="ECO:0000313" key="11">
    <source>
        <dbReference type="Proteomes" id="UP000298347"/>
    </source>
</evidence>
<evidence type="ECO:0000259" key="9">
    <source>
        <dbReference type="Pfam" id="PF02108"/>
    </source>
</evidence>
<keyword evidence="11" id="KW-1185">Reference proteome</keyword>
<sequence>MSNILKSPESSSGSKIVQLSVVVDPELDALDSKMDTKSIEQTLEEKVEQAKRRAADILQQAELKRNEIEKQMKQKEEEAERKRAEAYENSKKAGFESGFKKGADLGRQSYLSRIDQANQLLEQANTEYRDKIARSEPEILKLSMAVAEKIIGTSIALDEDKWSSMVTKAVREVRDQKTIKIIVPPIHFGTLDLHKEELDDLVQDADVSIYADGDLTENDCIIETEFGRIDAGIDSQLSVIKEKLKELMEEHA</sequence>
<evidence type="ECO:0000256" key="1">
    <source>
        <dbReference type="ARBA" id="ARBA00003041"/>
    </source>
</evidence>
<keyword evidence="4" id="KW-1005">Bacterial flagellum biogenesis</keyword>
<comment type="caution">
    <text evidence="10">The sequence shown here is derived from an EMBL/GenBank/DDBJ whole genome shotgun (WGS) entry which is preliminary data.</text>
</comment>
<comment type="function">
    <text evidence="1">Needed for flagellar regrowth and assembly.</text>
</comment>
<organism evidence="10 11">
    <name type="scientific">Sporolactobacillus shoreae</name>
    <dbReference type="NCBI Taxonomy" id="1465501"/>
    <lineage>
        <taxon>Bacteria</taxon>
        <taxon>Bacillati</taxon>
        <taxon>Bacillota</taxon>
        <taxon>Bacilli</taxon>
        <taxon>Bacillales</taxon>
        <taxon>Sporolactobacillaceae</taxon>
        <taxon>Sporolactobacillus</taxon>
    </lineage>
</organism>
<dbReference type="RefSeq" id="WP_135346926.1">
    <property type="nucleotide sequence ID" value="NZ_SRJD01000001.1"/>
</dbReference>
<keyword evidence="3" id="KW-0813">Transport</keyword>
<keyword evidence="10" id="KW-0969">Cilium</keyword>
<evidence type="ECO:0000256" key="7">
    <source>
        <dbReference type="NCBIfam" id="TIGR03825"/>
    </source>
</evidence>
<keyword evidence="8" id="KW-0175">Coiled coil</keyword>
<keyword evidence="10" id="KW-0282">Flagellum</keyword>
<evidence type="ECO:0000256" key="6">
    <source>
        <dbReference type="ARBA" id="ARBA00023225"/>
    </source>
</evidence>
<evidence type="ECO:0000256" key="3">
    <source>
        <dbReference type="ARBA" id="ARBA00022448"/>
    </source>
</evidence>
<dbReference type="GO" id="GO:0015031">
    <property type="term" value="P:protein transport"/>
    <property type="evidence" value="ECO:0007669"/>
    <property type="project" value="UniProtKB-KW"/>
</dbReference>
<dbReference type="EMBL" id="SRJD01000001">
    <property type="protein sequence ID" value="TGB00280.1"/>
    <property type="molecule type" value="Genomic_DNA"/>
</dbReference>
<dbReference type="PANTHER" id="PTHR34982">
    <property type="entry name" value="YOP PROTEINS TRANSLOCATION PROTEIN L"/>
    <property type="match status" value="1"/>
</dbReference>
<proteinExistence type="inferred from homology"/>
<dbReference type="GO" id="GO:0005829">
    <property type="term" value="C:cytosol"/>
    <property type="evidence" value="ECO:0007669"/>
    <property type="project" value="TreeGrafter"/>
</dbReference>
<dbReference type="Proteomes" id="UP000298347">
    <property type="component" value="Unassembled WGS sequence"/>
</dbReference>
<evidence type="ECO:0000256" key="2">
    <source>
        <dbReference type="ARBA" id="ARBA00006602"/>
    </source>
</evidence>
<dbReference type="InterPro" id="IPR018035">
    <property type="entry name" value="Flagellar_FliH/T3SS_HrpE"/>
</dbReference>
<gene>
    <name evidence="10" type="primary">fliH</name>
    <name evidence="10" type="ORF">E4665_00990</name>
</gene>